<comment type="caution">
    <text evidence="1">The sequence shown here is derived from an EMBL/GenBank/DDBJ whole genome shotgun (WGS) entry which is preliminary data.</text>
</comment>
<protein>
    <submittedName>
        <fullName evidence="1">Uncharacterized protein</fullName>
    </submittedName>
</protein>
<name>A0A1W9NXZ8_UNCC3</name>
<reference evidence="2" key="1">
    <citation type="submission" date="2017-03" db="EMBL/GenBank/DDBJ databases">
        <title>Novel pathways for hydrocarbon cycling and metabolic interdependencies in hydrothermal sediment communities.</title>
        <authorList>
            <person name="Dombrowski N."/>
            <person name="Seitz K."/>
            <person name="Teske A."/>
            <person name="Baker B."/>
        </authorList>
    </citation>
    <scope>NUCLEOTIDE SEQUENCE [LARGE SCALE GENOMIC DNA]</scope>
</reference>
<proteinExistence type="predicted"/>
<dbReference type="Proteomes" id="UP000192520">
    <property type="component" value="Unassembled WGS sequence"/>
</dbReference>
<evidence type="ECO:0000313" key="1">
    <source>
        <dbReference type="EMBL" id="OQX51035.1"/>
    </source>
</evidence>
<sequence>MRSNDYLFIKYDLRRVIEAHEKAMNDEIDDINGNKLLNTDVEKLVNYFKEKYLLLAPQLHEDKITVGQEESQIDVSGDPNRLIWDKSKPFYITGTKVDFYIPYEGDKDLFNCKPSTYTLNPPRGVVTETDLILTFQTTKHKSEEIKSSFEGRLNSIKSYLTNIKNGVAEFNSQIEDKIRARINSRREKVKNDQGLAASFGFPIRKRENAPQTYVVPEVKRKIVPRMPEPTMSPSKPEPTVEIAEYEHILQIISNMVTVMERSPKAFVNMEEEDLRTHFLVQLNGQYEGQATGETFNAGGKTDILIRVDNKNIFIAECKFWRGEEYFKKAVDQLLGYTSWRDTKTSILIFNRNKNTSGVLSQIPAIIEAHPNFVRKVDYNSETGFRFAMHHKNDRERELIVTVLVFDIPTD</sequence>
<dbReference type="STRING" id="1968527.B5M47_02325"/>
<organism evidence="1 2">
    <name type="scientific">candidate division CPR3 bacterium 4484_211</name>
    <dbReference type="NCBI Taxonomy" id="1968527"/>
    <lineage>
        <taxon>Bacteria</taxon>
        <taxon>Bacteria division CPR3</taxon>
    </lineage>
</organism>
<evidence type="ECO:0000313" key="2">
    <source>
        <dbReference type="Proteomes" id="UP000192520"/>
    </source>
</evidence>
<gene>
    <name evidence="1" type="ORF">B5M47_02325</name>
</gene>
<accession>A0A1W9NXZ8</accession>
<dbReference type="EMBL" id="MZGJ01000010">
    <property type="protein sequence ID" value="OQX51035.1"/>
    <property type="molecule type" value="Genomic_DNA"/>
</dbReference>
<dbReference type="AlphaFoldDB" id="A0A1W9NXZ8"/>